<feature type="compositionally biased region" description="Basic and acidic residues" evidence="2">
    <location>
        <begin position="1"/>
        <end position="18"/>
    </location>
</feature>
<feature type="compositionally biased region" description="Basic and acidic residues" evidence="2">
    <location>
        <begin position="315"/>
        <end position="366"/>
    </location>
</feature>
<dbReference type="SMART" id="SM00360">
    <property type="entry name" value="RRM"/>
    <property type="match status" value="2"/>
</dbReference>
<dbReference type="InterPro" id="IPR035979">
    <property type="entry name" value="RBD_domain_sf"/>
</dbReference>
<dbReference type="eggNOG" id="KOG0120">
    <property type="taxonomic scope" value="Eukaryota"/>
</dbReference>
<dbReference type="Proteomes" id="UP000008694">
    <property type="component" value="Unassembled WGS sequence"/>
</dbReference>
<dbReference type="FunFam" id="3.30.70.330:FF:000879">
    <property type="entry name" value="Splicing factor U2af large subunit A"/>
    <property type="match status" value="1"/>
</dbReference>
<name>D7MIG9_ARALL</name>
<dbReference type="InterPro" id="IPR028346">
    <property type="entry name" value="HAUS2"/>
</dbReference>
<feature type="domain" description="RRM" evidence="3">
    <location>
        <begin position="902"/>
        <end position="985"/>
    </location>
</feature>
<dbReference type="GO" id="GO:0051225">
    <property type="term" value="P:spindle assembly"/>
    <property type="evidence" value="ECO:0007669"/>
    <property type="project" value="InterPro"/>
</dbReference>
<evidence type="ECO:0000313" key="4">
    <source>
        <dbReference type="EMBL" id="EFH44796.1"/>
    </source>
</evidence>
<feature type="region of interest" description="Disordered" evidence="2">
    <location>
        <begin position="1"/>
        <end position="115"/>
    </location>
</feature>
<dbReference type="EMBL" id="GL348719">
    <property type="protein sequence ID" value="EFH44796.1"/>
    <property type="molecule type" value="Genomic_DNA"/>
</dbReference>
<dbReference type="GO" id="GO:0031023">
    <property type="term" value="P:microtubule organizing center organization"/>
    <property type="evidence" value="ECO:0007669"/>
    <property type="project" value="InterPro"/>
</dbReference>
<dbReference type="PANTHER" id="PTHR16039">
    <property type="entry name" value="HAUS AUGMIN-LIKE COMPLEX SUBUNIT 2"/>
    <property type="match status" value="1"/>
</dbReference>
<dbReference type="Pfam" id="PF15003">
    <property type="entry name" value="HAUS2"/>
    <property type="match status" value="1"/>
</dbReference>
<dbReference type="GO" id="GO:1990498">
    <property type="term" value="C:mitotic spindle microtubule"/>
    <property type="evidence" value="ECO:0007669"/>
    <property type="project" value="TreeGrafter"/>
</dbReference>
<feature type="compositionally biased region" description="Polar residues" evidence="2">
    <location>
        <begin position="778"/>
        <end position="789"/>
    </location>
</feature>
<feature type="compositionally biased region" description="Basic residues" evidence="2">
    <location>
        <begin position="721"/>
        <end position="731"/>
    </location>
</feature>
<dbReference type="HOGENOM" id="CLU_005498_0_0_1"/>
<dbReference type="InterPro" id="IPR012677">
    <property type="entry name" value="Nucleotide-bd_a/b_plait_sf"/>
</dbReference>
<dbReference type="GO" id="GO:0007020">
    <property type="term" value="P:microtubule nucleation"/>
    <property type="evidence" value="ECO:0007669"/>
    <property type="project" value="TreeGrafter"/>
</dbReference>
<feature type="compositionally biased region" description="Basic and acidic residues" evidence="2">
    <location>
        <begin position="378"/>
        <end position="431"/>
    </location>
</feature>
<feature type="region of interest" description="Disordered" evidence="2">
    <location>
        <begin position="196"/>
        <end position="827"/>
    </location>
</feature>
<feature type="compositionally biased region" description="Basic and acidic residues" evidence="2">
    <location>
        <begin position="196"/>
        <end position="241"/>
    </location>
</feature>
<dbReference type="PANTHER" id="PTHR16039:SF1">
    <property type="entry name" value="HAUS AUGMIN-LIKE COMPLEX SUBUNIT 2"/>
    <property type="match status" value="1"/>
</dbReference>
<evidence type="ECO:0000256" key="2">
    <source>
        <dbReference type="SAM" id="MobiDB-lite"/>
    </source>
</evidence>
<reference evidence="5" key="1">
    <citation type="journal article" date="2011" name="Nat. Genet.">
        <title>The Arabidopsis lyrata genome sequence and the basis of rapid genome size change.</title>
        <authorList>
            <person name="Hu T.T."/>
            <person name="Pattyn P."/>
            <person name="Bakker E.G."/>
            <person name="Cao J."/>
            <person name="Cheng J.-F."/>
            <person name="Clark R.M."/>
            <person name="Fahlgren N."/>
            <person name="Fawcett J.A."/>
            <person name="Grimwood J."/>
            <person name="Gundlach H."/>
            <person name="Haberer G."/>
            <person name="Hollister J.D."/>
            <person name="Ossowski S."/>
            <person name="Ottilar R.P."/>
            <person name="Salamov A.A."/>
            <person name="Schneeberger K."/>
            <person name="Spannagl M."/>
            <person name="Wang X."/>
            <person name="Yang L."/>
            <person name="Nasrallah M.E."/>
            <person name="Bergelson J."/>
            <person name="Carrington J.C."/>
            <person name="Gaut B.S."/>
            <person name="Schmutz J."/>
            <person name="Mayer K.F.X."/>
            <person name="Van de Peer Y."/>
            <person name="Grigoriev I.V."/>
            <person name="Nordborg M."/>
            <person name="Weigel D."/>
            <person name="Guo Y.-L."/>
        </authorList>
    </citation>
    <scope>NUCLEOTIDE SEQUENCE [LARGE SCALE GENOMIC DNA]</scope>
    <source>
        <strain evidence="5">cv. MN47</strain>
    </source>
</reference>
<feature type="compositionally biased region" description="Basic and acidic residues" evidence="2">
    <location>
        <begin position="251"/>
        <end position="304"/>
    </location>
</feature>
<feature type="compositionally biased region" description="Basic and acidic residues" evidence="2">
    <location>
        <begin position="442"/>
        <end position="493"/>
    </location>
</feature>
<dbReference type="InterPro" id="IPR000504">
    <property type="entry name" value="RRM_dom"/>
</dbReference>
<sequence>MNEVDKRKETPDGHEKLVNEGSAARTRPTSVDEIRLRRKRKESLENVTEETVGVAQLLGNDLVEKAPDYHESEKGYDRSKNLRHEEHVKDSSRKKEDAISSSMEEKLEKPMEEDPMGAAQFACKDLVEKVPDYHESEKGYDRSEKLRHEELVLDSSRKKAEVICSSREERLDKPMKDVPVGAAQLLGNDLVEKVSDYHASEKEHDRSKKVRREERVKDSSRKKEDATSNSREGKPMKEDHVGAAQLLGNDIVEKVSDYHASEKGNDRSKKVRREEHVKDSSRKKEEATSSSREQRLEKPMKEDPVGAAQLLGNDLVEKVSDYQASEKGHDRSMKVRREERVKESSRKKEEAISSSREEKPRKEDHVGAGSAQLLGNDLVDKVSDYHESEKGYDRSEKLRREERVRTSSRKKEEAISSSREQRLEKPMKEDPVGAAQLLGNDLVEKVSDYQASEKGHDRSMKVRREERVKESSRKKEEAISSSREEKPRKEDHVGAGSAQLLGNDLVDKVSDYHESEKGYDRSEKLRREERVRTSSRKKEEAISSSREENLDKRKKEEEPAANRKRKAEGESSTAETKLVEEHSKDRRRKKEETNFSCKEERRDKKKKKEDRKIEGELPTTEIITMTDRDRLDETDSEQARSALENLSSSRKRLRSLVVTDRPRDENSMKPDNGNKRKNQNGDHKKNRERNMSKRHDPGKVHSVEVSERWQKREQPKSHQREMRKKRRRSRSRDHGQDRQKRSSPLPRAQKATSRHKRDHEERLENAVTDRSGKHHFNDNGNKVASTVNNKSKRYSASKSELGGYSPRKRREEASAKAVSPPNLSSEKKSAKWDLAPAVTAAMFSGSVFSGLQAAAQTAYPTNSEASLTLLKPLMEAPFRTPSAREITSVDSVQLTESTRRMRRLYAENVSDSASEKSLIECFNSYMLSSGSNHIKGSEPCISCIINKEKSQALVEFLTPHDASAALSLDGCSFAGLNLKIRRPKGYVETTGVYVGYVIIHIQEGDEAVCYVMVTIHEAGFQTVAIFMQSGELAKKEPATNAISDNVKDSSNKIFIGGFPKSISSEMLMEIVSVFGPLKAYRFVINNDLNKRCAFLEVNENPPFYGIPEHAKPLLGKPKEMSMGSDTTWVGKKPIRRIGGLSDALSIASDLGFAVAPPPSQEELQSLASSNGERGDDLIRVLRELSAVQRKIADLQVELQGRKDDKNVAHLTHVSEMQKKIETLSRITQILKDVIQNKDRIIARLQQPYSLDCIPVEAEYQKQFSELLMKAASDYGALTASVSDFQWSQNFKEPPSVWGEMLRPIPVALASCTRFFEAMSAMRESFATLQDLRVGNSAVSLPTTPGGNEMTHRDSDCVTPPQGRIESSFDD</sequence>
<keyword evidence="1" id="KW-0694">RNA-binding</keyword>
<dbReference type="SUPFAM" id="SSF54928">
    <property type="entry name" value="RNA-binding domain, RBD"/>
    <property type="match status" value="1"/>
</dbReference>
<evidence type="ECO:0000256" key="1">
    <source>
        <dbReference type="PROSITE-ProRule" id="PRU00176"/>
    </source>
</evidence>
<feature type="compositionally biased region" description="Basic and acidic residues" evidence="2">
    <location>
        <begin position="62"/>
        <end position="112"/>
    </location>
</feature>
<dbReference type="Gramene" id="fgenesh1_pg.C_scaffold_7002898">
    <property type="protein sequence ID" value="fgenesh1_pg.C_scaffold_7002898"/>
    <property type="gene ID" value="fgenesh1_pg.C_scaffold_7002898"/>
</dbReference>
<protein>
    <recommendedName>
        <fullName evidence="3">RRM domain-containing protein</fullName>
    </recommendedName>
</protein>
<feature type="compositionally biased region" description="Basic and acidic residues" evidence="2">
    <location>
        <begin position="660"/>
        <end position="720"/>
    </location>
</feature>
<feature type="compositionally biased region" description="Basic and acidic residues" evidence="2">
    <location>
        <begin position="505"/>
        <end position="561"/>
    </location>
</feature>
<dbReference type="GO" id="GO:0003723">
    <property type="term" value="F:RNA binding"/>
    <property type="evidence" value="ECO:0007669"/>
    <property type="project" value="UniProtKB-UniRule"/>
</dbReference>
<accession>D7MIG9</accession>
<dbReference type="Gene3D" id="3.30.70.330">
    <property type="match status" value="2"/>
</dbReference>
<dbReference type="PROSITE" id="PS50102">
    <property type="entry name" value="RRM"/>
    <property type="match status" value="1"/>
</dbReference>
<feature type="region of interest" description="Disordered" evidence="2">
    <location>
        <begin position="1337"/>
        <end position="1370"/>
    </location>
</feature>
<feature type="compositionally biased region" description="Basic and acidic residues" evidence="2">
    <location>
        <begin position="577"/>
        <end position="602"/>
    </location>
</feature>
<keyword evidence="5" id="KW-1185">Reference proteome</keyword>
<evidence type="ECO:0000313" key="5">
    <source>
        <dbReference type="Proteomes" id="UP000008694"/>
    </source>
</evidence>
<gene>
    <name evidence="4" type="ORF">ARALYDRAFT_355725</name>
</gene>
<organism evidence="5">
    <name type="scientific">Arabidopsis lyrata subsp. lyrata</name>
    <name type="common">Lyre-leaved rock-cress</name>
    <dbReference type="NCBI Taxonomy" id="81972"/>
    <lineage>
        <taxon>Eukaryota</taxon>
        <taxon>Viridiplantae</taxon>
        <taxon>Streptophyta</taxon>
        <taxon>Embryophyta</taxon>
        <taxon>Tracheophyta</taxon>
        <taxon>Spermatophyta</taxon>
        <taxon>Magnoliopsida</taxon>
        <taxon>eudicotyledons</taxon>
        <taxon>Gunneridae</taxon>
        <taxon>Pentapetalae</taxon>
        <taxon>rosids</taxon>
        <taxon>malvids</taxon>
        <taxon>Brassicales</taxon>
        <taxon>Brassicaceae</taxon>
        <taxon>Camelineae</taxon>
        <taxon>Arabidopsis</taxon>
    </lineage>
</organism>
<proteinExistence type="predicted"/>
<evidence type="ECO:0000259" key="3">
    <source>
        <dbReference type="PROSITE" id="PS50102"/>
    </source>
</evidence>